<dbReference type="PANTHER" id="PTHR30602">
    <property type="entry name" value="AMINO-ACID ACETYLTRANSFERASE"/>
    <property type="match status" value="1"/>
</dbReference>
<dbReference type="Pfam" id="PF00583">
    <property type="entry name" value="Acetyltransf_1"/>
    <property type="match status" value="1"/>
</dbReference>
<evidence type="ECO:0000313" key="6">
    <source>
        <dbReference type="EMBL" id="SKA61074.1"/>
    </source>
</evidence>
<keyword evidence="2" id="KW-0808">Transferase</keyword>
<dbReference type="SUPFAM" id="SSF55729">
    <property type="entry name" value="Acyl-CoA N-acyltransferases (Nat)"/>
    <property type="match status" value="1"/>
</dbReference>
<evidence type="ECO:0000256" key="3">
    <source>
        <dbReference type="ARBA" id="ARBA00023315"/>
    </source>
</evidence>
<dbReference type="PANTHER" id="PTHR30602:SF12">
    <property type="entry name" value="AMINO-ACID ACETYLTRANSFERASE NAGS1, CHLOROPLASTIC-RELATED"/>
    <property type="match status" value="1"/>
</dbReference>
<name>A0A1T4V800_9GAMM</name>
<dbReference type="PROSITE" id="PS51186">
    <property type="entry name" value="GNAT"/>
    <property type="match status" value="1"/>
</dbReference>
<dbReference type="GO" id="GO:0005737">
    <property type="term" value="C:cytoplasm"/>
    <property type="evidence" value="ECO:0007669"/>
    <property type="project" value="InterPro"/>
</dbReference>
<keyword evidence="3" id="KW-0012">Acyltransferase</keyword>
<evidence type="ECO:0000256" key="1">
    <source>
        <dbReference type="ARBA" id="ARBA00015231"/>
    </source>
</evidence>
<evidence type="ECO:0000256" key="4">
    <source>
        <dbReference type="ARBA" id="ARBA00033251"/>
    </source>
</evidence>
<evidence type="ECO:0000313" key="7">
    <source>
        <dbReference type="Proteomes" id="UP000242432"/>
    </source>
</evidence>
<dbReference type="Proteomes" id="UP000242432">
    <property type="component" value="Unassembled WGS sequence"/>
</dbReference>
<proteinExistence type="predicted"/>
<dbReference type="Gene3D" id="3.40.630.30">
    <property type="match status" value="1"/>
</dbReference>
<dbReference type="GO" id="GO:0006526">
    <property type="term" value="P:L-arginine biosynthetic process"/>
    <property type="evidence" value="ECO:0007669"/>
    <property type="project" value="InterPro"/>
</dbReference>
<dbReference type="InterPro" id="IPR000182">
    <property type="entry name" value="GNAT_dom"/>
</dbReference>
<sequence>MPPITQESSFYILDELKNNTLEEIYDKIADLRAEHKITDEELVSIKDSLVNLNQIFLKQEHASFTVRQATLEDVDSLMDMIEYWAKQGQNLPRKRNDIIRGIQTFAVCVKDSQVMGCACLYVYDSGLAEIRSLGVSPVVQRQGQGRAIVNYLLKRAAKMFIKRVFVLTRSPEFFSKVGFQKTVIEALPEKILKDCENCPKRATCDEVAYIYDVNKENA</sequence>
<dbReference type="AlphaFoldDB" id="A0A1T4V800"/>
<accession>A0A1T4V800</accession>
<gene>
    <name evidence="6" type="ORF">SAMN02745213_01018</name>
</gene>
<evidence type="ECO:0000259" key="5">
    <source>
        <dbReference type="PROSITE" id="PS51186"/>
    </source>
</evidence>
<reference evidence="7" key="1">
    <citation type="submission" date="2017-02" db="EMBL/GenBank/DDBJ databases">
        <authorList>
            <person name="Varghese N."/>
            <person name="Submissions S."/>
        </authorList>
    </citation>
    <scope>NUCLEOTIDE SEQUENCE [LARGE SCALE GENOMIC DNA]</scope>
    <source>
        <strain evidence="7">DSM 3072</strain>
    </source>
</reference>
<dbReference type="EMBL" id="FUXX01000013">
    <property type="protein sequence ID" value="SKA61074.1"/>
    <property type="molecule type" value="Genomic_DNA"/>
</dbReference>
<dbReference type="RefSeq" id="WP_031492766.1">
    <property type="nucleotide sequence ID" value="NZ_FUXX01000013.1"/>
</dbReference>
<keyword evidence="7" id="KW-1185">Reference proteome</keyword>
<dbReference type="InterPro" id="IPR016181">
    <property type="entry name" value="Acyl_CoA_acyltransferase"/>
</dbReference>
<feature type="domain" description="N-acetyltransferase" evidence="5">
    <location>
        <begin position="64"/>
        <end position="205"/>
    </location>
</feature>
<dbReference type="STRING" id="83771.SAMN02910357_01814"/>
<evidence type="ECO:0000256" key="2">
    <source>
        <dbReference type="ARBA" id="ARBA00022679"/>
    </source>
</evidence>
<dbReference type="CDD" id="cd04301">
    <property type="entry name" value="NAT_SF"/>
    <property type="match status" value="1"/>
</dbReference>
<protein>
    <recommendedName>
        <fullName evidence="1">Amino-acid acetyltransferase</fullName>
    </recommendedName>
    <alternativeName>
        <fullName evidence="4">N-acetylglutamate synthase</fullName>
    </alternativeName>
</protein>
<dbReference type="GO" id="GO:0004042">
    <property type="term" value="F:L-glutamate N-acetyltransferase activity"/>
    <property type="evidence" value="ECO:0007669"/>
    <property type="project" value="InterPro"/>
</dbReference>
<dbReference type="InterPro" id="IPR010167">
    <property type="entry name" value="NH2A_AcTrfase"/>
</dbReference>
<organism evidence="6 7">
    <name type="scientific">Succinivibrio dextrinosolvens DSM 3072</name>
    <dbReference type="NCBI Taxonomy" id="1123324"/>
    <lineage>
        <taxon>Bacteria</taxon>
        <taxon>Pseudomonadati</taxon>
        <taxon>Pseudomonadota</taxon>
        <taxon>Gammaproteobacteria</taxon>
        <taxon>Aeromonadales</taxon>
        <taxon>Succinivibrionaceae</taxon>
        <taxon>Succinivibrio</taxon>
    </lineage>
</organism>